<keyword evidence="2" id="KW-1185">Reference proteome</keyword>
<name>A0ABR0MG21_GOSAR</name>
<sequence length="183" mass="21198">MQSVMIPKGLCDEIDVMIRQFIWGSTSDNKKITLVIWDSICQPKSHGGLGIRSLHDHNTSFVMKLRFKLVTDYSSLWVNVLRSKYVVQGGLPESLSRGQYSFLWRSLSNIWPLIHQNLLWSVGDRRNINCWKDSWVPNVGPLYKKIACNSSLDMDCSLSDMVTENAYWNLDFFLLWLAKDIIH</sequence>
<dbReference type="PANTHER" id="PTHR33116">
    <property type="entry name" value="REVERSE TRANSCRIPTASE ZINC-BINDING DOMAIN-CONTAINING PROTEIN-RELATED-RELATED"/>
    <property type="match status" value="1"/>
</dbReference>
<gene>
    <name evidence="1" type="ORF">PVK06_048455</name>
</gene>
<dbReference type="Proteomes" id="UP001358586">
    <property type="component" value="Chromosome 13"/>
</dbReference>
<accession>A0ABR0MG21</accession>
<reference evidence="1 2" key="1">
    <citation type="submission" date="2023-03" db="EMBL/GenBank/DDBJ databases">
        <title>WGS of Gossypium arboreum.</title>
        <authorList>
            <person name="Yu D."/>
        </authorList>
    </citation>
    <scope>NUCLEOTIDE SEQUENCE [LARGE SCALE GENOMIC DNA]</scope>
    <source>
        <tissue evidence="1">Leaf</tissue>
    </source>
</reference>
<dbReference type="PANTHER" id="PTHR33116:SF86">
    <property type="entry name" value="REVERSE TRANSCRIPTASE DOMAIN-CONTAINING PROTEIN"/>
    <property type="match status" value="1"/>
</dbReference>
<organism evidence="1 2">
    <name type="scientific">Gossypium arboreum</name>
    <name type="common">Tree cotton</name>
    <name type="synonym">Gossypium nanking</name>
    <dbReference type="NCBI Taxonomy" id="29729"/>
    <lineage>
        <taxon>Eukaryota</taxon>
        <taxon>Viridiplantae</taxon>
        <taxon>Streptophyta</taxon>
        <taxon>Embryophyta</taxon>
        <taxon>Tracheophyta</taxon>
        <taxon>Spermatophyta</taxon>
        <taxon>Magnoliopsida</taxon>
        <taxon>eudicotyledons</taxon>
        <taxon>Gunneridae</taxon>
        <taxon>Pentapetalae</taxon>
        <taxon>rosids</taxon>
        <taxon>malvids</taxon>
        <taxon>Malvales</taxon>
        <taxon>Malvaceae</taxon>
        <taxon>Malvoideae</taxon>
        <taxon>Gossypium</taxon>
    </lineage>
</organism>
<proteinExistence type="predicted"/>
<comment type="caution">
    <text evidence="1">The sequence shown here is derived from an EMBL/GenBank/DDBJ whole genome shotgun (WGS) entry which is preliminary data.</text>
</comment>
<evidence type="ECO:0000313" key="2">
    <source>
        <dbReference type="Proteomes" id="UP001358586"/>
    </source>
</evidence>
<evidence type="ECO:0000313" key="1">
    <source>
        <dbReference type="EMBL" id="KAK5772179.1"/>
    </source>
</evidence>
<protein>
    <submittedName>
        <fullName evidence="1">Uncharacterized protein</fullName>
    </submittedName>
</protein>
<dbReference type="EMBL" id="JARKNE010000013">
    <property type="protein sequence ID" value="KAK5772179.1"/>
    <property type="molecule type" value="Genomic_DNA"/>
</dbReference>